<sequence length="234" mass="25667">FNKDKKVGFLSSNRGGNDDIYVVSPICGVMVTTVVTDAKTGAILSNASVSIVDDRKNVIATETSDAKGQVTYRVECNRAYTVQASRDGYEGASFEVAKQDGGDRRVDAKLQPIETIVRETEIVLNPIFFEYDKSNVTREGAFELDKLVQVMKSNPALTILAKAHTDNRGSDAYNLSLSDRRAKSTVQYVISKGIAKNRITGKGFGEAEPKVDCGESCTEEQHAQNRRSEFLIVK</sequence>
<dbReference type="InterPro" id="IPR036737">
    <property type="entry name" value="OmpA-like_sf"/>
</dbReference>
<evidence type="ECO:0000256" key="1">
    <source>
        <dbReference type="ARBA" id="ARBA00004442"/>
    </source>
</evidence>
<feature type="non-terminal residue" evidence="6">
    <location>
        <position position="1"/>
    </location>
</feature>
<dbReference type="Gene3D" id="2.60.40.1120">
    <property type="entry name" value="Carboxypeptidase-like, regulatory domain"/>
    <property type="match status" value="1"/>
</dbReference>
<dbReference type="InterPro" id="IPR008969">
    <property type="entry name" value="CarboxyPept-like_regulatory"/>
</dbReference>
<dbReference type="OrthoDB" id="9782229at2"/>
<dbReference type="Proteomes" id="UP000199354">
    <property type="component" value="Unassembled WGS sequence"/>
</dbReference>
<proteinExistence type="predicted"/>
<dbReference type="Gene3D" id="3.30.1330.60">
    <property type="entry name" value="OmpA-like domain"/>
    <property type="match status" value="1"/>
</dbReference>
<reference evidence="6 7" key="1">
    <citation type="submission" date="2016-10" db="EMBL/GenBank/DDBJ databases">
        <authorList>
            <person name="de Groot N.N."/>
        </authorList>
    </citation>
    <scope>NUCLEOTIDE SEQUENCE [LARGE SCALE GENOMIC DNA]</scope>
    <source>
        <strain evidence="6 7">CGMCC 1.7031</strain>
    </source>
</reference>
<dbReference type="Pfam" id="PF13620">
    <property type="entry name" value="CarboxypepD_reg"/>
    <property type="match status" value="1"/>
</dbReference>
<dbReference type="CDD" id="cd07185">
    <property type="entry name" value="OmpA_C-like"/>
    <property type="match status" value="1"/>
</dbReference>
<dbReference type="STRING" id="490189.SAMN02927903_03266"/>
<dbReference type="SUPFAM" id="SSF103088">
    <property type="entry name" value="OmpA-like"/>
    <property type="match status" value="1"/>
</dbReference>
<dbReference type="SUPFAM" id="SSF49464">
    <property type="entry name" value="Carboxypeptidase regulatory domain-like"/>
    <property type="match status" value="1"/>
</dbReference>
<evidence type="ECO:0000313" key="7">
    <source>
        <dbReference type="Proteomes" id="UP000199354"/>
    </source>
</evidence>
<dbReference type="RefSeq" id="WP_139149769.1">
    <property type="nucleotide sequence ID" value="NZ_FMVF01000032.1"/>
</dbReference>
<keyword evidence="2 4" id="KW-0472">Membrane</keyword>
<dbReference type="EMBL" id="FMVF01000032">
    <property type="protein sequence ID" value="SCY99055.1"/>
    <property type="molecule type" value="Genomic_DNA"/>
</dbReference>
<evidence type="ECO:0000256" key="3">
    <source>
        <dbReference type="ARBA" id="ARBA00023237"/>
    </source>
</evidence>
<accession>A0A1G5KEJ8</accession>
<protein>
    <submittedName>
        <fullName evidence="6">Outer membrane protein OmpA</fullName>
    </submittedName>
</protein>
<organism evidence="6 7">
    <name type="scientific">Flavobacterium caeni</name>
    <dbReference type="NCBI Taxonomy" id="490189"/>
    <lineage>
        <taxon>Bacteria</taxon>
        <taxon>Pseudomonadati</taxon>
        <taxon>Bacteroidota</taxon>
        <taxon>Flavobacteriia</taxon>
        <taxon>Flavobacteriales</taxon>
        <taxon>Flavobacteriaceae</taxon>
        <taxon>Flavobacterium</taxon>
    </lineage>
</organism>
<evidence type="ECO:0000259" key="5">
    <source>
        <dbReference type="PROSITE" id="PS51123"/>
    </source>
</evidence>
<evidence type="ECO:0000256" key="2">
    <source>
        <dbReference type="ARBA" id="ARBA00023136"/>
    </source>
</evidence>
<gene>
    <name evidence="6" type="ORF">SAMN02927903_03266</name>
</gene>
<name>A0A1G5KEJ8_9FLAO</name>
<comment type="subcellular location">
    <subcellularLocation>
        <location evidence="1">Cell outer membrane</location>
    </subcellularLocation>
</comment>
<dbReference type="PANTHER" id="PTHR30329">
    <property type="entry name" value="STATOR ELEMENT OF FLAGELLAR MOTOR COMPLEX"/>
    <property type="match status" value="1"/>
</dbReference>
<dbReference type="AlphaFoldDB" id="A0A1G5KEJ8"/>
<keyword evidence="3" id="KW-0998">Cell outer membrane</keyword>
<evidence type="ECO:0000313" key="6">
    <source>
        <dbReference type="EMBL" id="SCY99055.1"/>
    </source>
</evidence>
<dbReference type="PRINTS" id="PR01021">
    <property type="entry name" value="OMPADOMAIN"/>
</dbReference>
<dbReference type="GO" id="GO:0009279">
    <property type="term" value="C:cell outer membrane"/>
    <property type="evidence" value="ECO:0007669"/>
    <property type="project" value="UniProtKB-SubCell"/>
</dbReference>
<dbReference type="InterPro" id="IPR006665">
    <property type="entry name" value="OmpA-like"/>
</dbReference>
<dbReference type="PROSITE" id="PS51123">
    <property type="entry name" value="OMPA_2"/>
    <property type="match status" value="1"/>
</dbReference>
<dbReference type="PANTHER" id="PTHR30329:SF21">
    <property type="entry name" value="LIPOPROTEIN YIAD-RELATED"/>
    <property type="match status" value="1"/>
</dbReference>
<dbReference type="InterPro" id="IPR006664">
    <property type="entry name" value="OMP_bac"/>
</dbReference>
<dbReference type="InterPro" id="IPR050330">
    <property type="entry name" value="Bact_OuterMem_StrucFunc"/>
</dbReference>
<dbReference type="Pfam" id="PF00691">
    <property type="entry name" value="OmpA"/>
    <property type="match status" value="1"/>
</dbReference>
<keyword evidence="7" id="KW-1185">Reference proteome</keyword>
<feature type="domain" description="OmpA-like" evidence="5">
    <location>
        <begin position="116"/>
        <end position="234"/>
    </location>
</feature>
<evidence type="ECO:0000256" key="4">
    <source>
        <dbReference type="PROSITE-ProRule" id="PRU00473"/>
    </source>
</evidence>